<reference evidence="2 3" key="2">
    <citation type="submission" date="2018-04" db="EMBL/GenBank/DDBJ databases">
        <title>Thauera lacus sp. nov., isolated from an saline lake in Inner Mongolia, China.</title>
        <authorList>
            <person name="Liang Q.-Y."/>
        </authorList>
    </citation>
    <scope>NUCLEOTIDE SEQUENCE [LARGE SCALE GENOMIC DNA]</scope>
    <source>
        <strain evidence="2 3">D20</strain>
    </source>
</reference>
<organism evidence="2 3">
    <name type="scientific">Pseudothauera lacus</name>
    <dbReference type="NCBI Taxonomy" id="2136175"/>
    <lineage>
        <taxon>Bacteria</taxon>
        <taxon>Pseudomonadati</taxon>
        <taxon>Pseudomonadota</taxon>
        <taxon>Betaproteobacteria</taxon>
        <taxon>Rhodocyclales</taxon>
        <taxon>Zoogloeaceae</taxon>
        <taxon>Pseudothauera</taxon>
    </lineage>
</organism>
<dbReference type="OrthoDB" id="208468at2"/>
<accession>A0A2T4IG95</accession>
<dbReference type="InterPro" id="IPR038740">
    <property type="entry name" value="BioF2-like_GNAT_dom"/>
</dbReference>
<dbReference type="SUPFAM" id="SSF55729">
    <property type="entry name" value="Acyl-CoA N-acyltransferases (Nat)"/>
    <property type="match status" value="1"/>
</dbReference>
<dbReference type="AlphaFoldDB" id="A0A2T4IG95"/>
<comment type="caution">
    <text evidence="2">The sequence shown here is derived from an EMBL/GenBank/DDBJ whole genome shotgun (WGS) entry which is preliminary data.</text>
</comment>
<evidence type="ECO:0000313" key="2">
    <source>
        <dbReference type="EMBL" id="PTD96781.1"/>
    </source>
</evidence>
<dbReference type="Gene3D" id="3.40.630.30">
    <property type="match status" value="1"/>
</dbReference>
<sequence>MTAPSPWHRFSFRLVMRLGEHALGSVALPLLRRVYNLDEIRASAAAPVLPALDAGADGYLLANIPAASAGTLDGTGHWLHYCLKSYQRSYIDMGMDFEAYKGKFSSKTRSGIQRKIRKFAEASDGIDLRGYASAEEIATFLDLARPLSAATYQARLLDCGLPGDDGFTARALAAAARGEVRAFLLFAGARPVSYLYCPVAAGTLEYAYLGYAPDHAHLSPGTVLQWLAMERLFAEQRFSAFDFTEGDSEHKRLFGTHQIPCLQLLLLRPTLHNRLLLATHGSLEKLSRRVVATLDRLGLKQRIKRWLRRSA</sequence>
<evidence type="ECO:0000313" key="3">
    <source>
        <dbReference type="Proteomes" id="UP000241193"/>
    </source>
</evidence>
<evidence type="ECO:0000259" key="1">
    <source>
        <dbReference type="Pfam" id="PF13480"/>
    </source>
</evidence>
<protein>
    <submittedName>
        <fullName evidence="2">GNAT family N-acetyltransferase</fullName>
    </submittedName>
</protein>
<proteinExistence type="predicted"/>
<name>A0A2T4IG95_9RHOO</name>
<reference evidence="2 3" key="1">
    <citation type="submission" date="2018-03" db="EMBL/GenBank/DDBJ databases">
        <authorList>
            <person name="Keele B.F."/>
        </authorList>
    </citation>
    <scope>NUCLEOTIDE SEQUENCE [LARGE SCALE GENOMIC DNA]</scope>
    <source>
        <strain evidence="2 3">D20</strain>
    </source>
</reference>
<dbReference type="InterPro" id="IPR016181">
    <property type="entry name" value="Acyl_CoA_acyltransferase"/>
</dbReference>
<feature type="domain" description="BioF2-like acetyltransferase" evidence="1">
    <location>
        <begin position="106"/>
        <end position="252"/>
    </location>
</feature>
<keyword evidence="3" id="KW-1185">Reference proteome</keyword>
<dbReference type="Pfam" id="PF13480">
    <property type="entry name" value="Acetyltransf_6"/>
    <property type="match status" value="1"/>
</dbReference>
<dbReference type="EMBL" id="PZKC01000005">
    <property type="protein sequence ID" value="PTD96781.1"/>
    <property type="molecule type" value="Genomic_DNA"/>
</dbReference>
<dbReference type="GO" id="GO:0016740">
    <property type="term" value="F:transferase activity"/>
    <property type="evidence" value="ECO:0007669"/>
    <property type="project" value="UniProtKB-KW"/>
</dbReference>
<keyword evidence="2" id="KW-0808">Transferase</keyword>
<gene>
    <name evidence="2" type="ORF">C8261_08190</name>
</gene>
<dbReference type="RefSeq" id="WP_107493182.1">
    <property type="nucleotide sequence ID" value="NZ_PZKC01000005.1"/>
</dbReference>
<dbReference type="Proteomes" id="UP000241193">
    <property type="component" value="Unassembled WGS sequence"/>
</dbReference>